<keyword evidence="10" id="KW-1185">Reference proteome</keyword>
<reference evidence="11" key="1">
    <citation type="submission" date="2025-08" db="UniProtKB">
        <authorList>
            <consortium name="RefSeq"/>
        </authorList>
    </citation>
    <scope>IDENTIFICATION</scope>
    <source>
        <tissue evidence="11">Sperm</tissue>
    </source>
</reference>
<dbReference type="InterPro" id="IPR011990">
    <property type="entry name" value="TPR-like_helical_dom_sf"/>
</dbReference>
<dbReference type="CDD" id="cd06257">
    <property type="entry name" value="DnaJ"/>
    <property type="match status" value="1"/>
</dbReference>
<dbReference type="SUPFAM" id="SSF48452">
    <property type="entry name" value="TPR-like"/>
    <property type="match status" value="1"/>
</dbReference>
<evidence type="ECO:0000256" key="8">
    <source>
        <dbReference type="SAM" id="SignalP"/>
    </source>
</evidence>
<protein>
    <submittedName>
        <fullName evidence="11">DnaJ homolog subfamily C member 3-like</fullName>
    </submittedName>
</protein>
<dbReference type="SMART" id="SM00028">
    <property type="entry name" value="TPR"/>
    <property type="match status" value="6"/>
</dbReference>
<dbReference type="InterPro" id="IPR051727">
    <property type="entry name" value="DnaJ_C3_Co-chaperones"/>
</dbReference>
<keyword evidence="3" id="KW-0677">Repeat</keyword>
<dbReference type="Gene3D" id="1.25.40.10">
    <property type="entry name" value="Tetratricopeptide repeat domain"/>
    <property type="match status" value="1"/>
</dbReference>
<evidence type="ECO:0000256" key="1">
    <source>
        <dbReference type="ARBA" id="ARBA00004319"/>
    </source>
</evidence>
<sequence>MIAPVSWVNKAASSFPLLLVLFDLQYDGACGANTEVDKHLEMGKKLLAAGQLADALSHYHAAVEGDPGSYLTYYKRATVYLAMGRSKAALPDLSRVIELKPDFTAAQLQRGNVFLKQGKLEEAQQDFLAVLASHPGDEEAAAQMSRALELQRMWEEARSLHEWGDHQGAVSFLDKIVDSCPWDSDVRELRADCHERLGSLGKAIQDLKPTTKLRNDNTAAHLRISRLHYSLGEQDDSLAEIRECLKLDPDHQECFAHYRKVKKLCRQLEAAESLIAESRYEEAVAKLEAVKSTEASVAVYGARADERICHCLSKSEERTVDAVRVCSLVLDRDPDNVNALRDRAEAHIASEQYEEAVADYERARGVDENAPGVREGLEKAQKLLKQSQRRDYYKILGVKRSAKKQEIVKAYRKLAQQWHPDNFQSESEKKKAEKHFIDIAAAKEVLTDPEKRSKFDAGEDPLDPESQQGGGGNPWQRGGGGGGGWHPFPGGFNPFGSGGPQFKFHFN</sequence>
<dbReference type="GO" id="GO:0005788">
    <property type="term" value="C:endoplasmic reticulum lumen"/>
    <property type="evidence" value="ECO:0007669"/>
    <property type="project" value="UniProtKB-SubCell"/>
</dbReference>
<feature type="compositionally biased region" description="Gly residues" evidence="7">
    <location>
        <begin position="468"/>
        <end position="485"/>
    </location>
</feature>
<dbReference type="AlphaFoldDB" id="A0AAJ7WJX3"/>
<feature type="repeat" description="TPR" evidence="6">
    <location>
        <begin position="36"/>
        <end position="69"/>
    </location>
</feature>
<dbReference type="Gene3D" id="1.10.287.110">
    <property type="entry name" value="DnaJ domain"/>
    <property type="match status" value="1"/>
</dbReference>
<feature type="compositionally biased region" description="Basic and acidic residues" evidence="7">
    <location>
        <begin position="445"/>
        <end position="457"/>
    </location>
</feature>
<dbReference type="RefSeq" id="XP_032800481.1">
    <property type="nucleotide sequence ID" value="XM_032944590.1"/>
</dbReference>
<dbReference type="InterPro" id="IPR001623">
    <property type="entry name" value="DnaJ_domain"/>
</dbReference>
<feature type="repeat" description="TPR" evidence="6">
    <location>
        <begin position="218"/>
        <end position="251"/>
    </location>
</feature>
<comment type="subcellular location">
    <subcellularLocation>
        <location evidence="1">Endoplasmic reticulum lumen</location>
    </subcellularLocation>
</comment>
<dbReference type="CTD" id="5611"/>
<dbReference type="PROSITE" id="PS50076">
    <property type="entry name" value="DNAJ_2"/>
    <property type="match status" value="1"/>
</dbReference>
<dbReference type="GO" id="GO:0051787">
    <property type="term" value="F:misfolded protein binding"/>
    <property type="evidence" value="ECO:0007669"/>
    <property type="project" value="TreeGrafter"/>
</dbReference>
<evidence type="ECO:0000256" key="6">
    <source>
        <dbReference type="PROSITE-ProRule" id="PRU00339"/>
    </source>
</evidence>
<evidence type="ECO:0000259" key="9">
    <source>
        <dbReference type="PROSITE" id="PS50076"/>
    </source>
</evidence>
<evidence type="ECO:0000313" key="10">
    <source>
        <dbReference type="Proteomes" id="UP001318040"/>
    </source>
</evidence>
<dbReference type="FunFam" id="1.10.287.110:FF:000015">
    <property type="entry name" value="dnaJ homolog subfamily C member 3"/>
    <property type="match status" value="1"/>
</dbReference>
<keyword evidence="5" id="KW-0256">Endoplasmic reticulum</keyword>
<evidence type="ECO:0000313" key="11">
    <source>
        <dbReference type="RefSeq" id="XP_032800481.1"/>
    </source>
</evidence>
<feature type="repeat" description="TPR" evidence="6">
    <location>
        <begin position="337"/>
        <end position="370"/>
    </location>
</feature>
<dbReference type="PROSITE" id="PS50005">
    <property type="entry name" value="TPR"/>
    <property type="match status" value="5"/>
</dbReference>
<feature type="signal peptide" evidence="8">
    <location>
        <begin position="1"/>
        <end position="31"/>
    </location>
</feature>
<evidence type="ECO:0000256" key="7">
    <source>
        <dbReference type="SAM" id="MobiDB-lite"/>
    </source>
</evidence>
<dbReference type="GO" id="GO:0034975">
    <property type="term" value="P:protein folding in endoplasmic reticulum"/>
    <property type="evidence" value="ECO:0007669"/>
    <property type="project" value="TreeGrafter"/>
</dbReference>
<gene>
    <name evidence="11" type="primary">LOC116937480</name>
</gene>
<dbReference type="FunFam" id="1.25.40.10:FF:000224">
    <property type="entry name" value="DnaJ and TPR domain protein"/>
    <property type="match status" value="1"/>
</dbReference>
<accession>A0AAJ7WJX3</accession>
<feature type="repeat" description="TPR" evidence="6">
    <location>
        <begin position="104"/>
        <end position="137"/>
    </location>
</feature>
<dbReference type="PANTHER" id="PTHR44140">
    <property type="entry name" value="LD25575P"/>
    <property type="match status" value="1"/>
</dbReference>
<keyword evidence="2 8" id="KW-0732">Signal</keyword>
<dbReference type="Proteomes" id="UP001318040">
    <property type="component" value="Unplaced"/>
</dbReference>
<name>A0AAJ7WJX3_PETMA</name>
<proteinExistence type="predicted"/>
<organism evidence="10 11">
    <name type="scientific">Petromyzon marinus</name>
    <name type="common">Sea lamprey</name>
    <dbReference type="NCBI Taxonomy" id="7757"/>
    <lineage>
        <taxon>Eukaryota</taxon>
        <taxon>Metazoa</taxon>
        <taxon>Chordata</taxon>
        <taxon>Craniata</taxon>
        <taxon>Vertebrata</taxon>
        <taxon>Cyclostomata</taxon>
        <taxon>Hyperoartia</taxon>
        <taxon>Petromyzontiformes</taxon>
        <taxon>Petromyzontidae</taxon>
        <taxon>Petromyzon</taxon>
    </lineage>
</organism>
<feature type="compositionally biased region" description="Low complexity" evidence="7">
    <location>
        <begin position="486"/>
        <end position="495"/>
    </location>
</feature>
<feature type="region of interest" description="Disordered" evidence="7">
    <location>
        <begin position="441"/>
        <end position="507"/>
    </location>
</feature>
<evidence type="ECO:0000256" key="3">
    <source>
        <dbReference type="ARBA" id="ARBA00022737"/>
    </source>
</evidence>
<feature type="repeat" description="TPR" evidence="6">
    <location>
        <begin position="70"/>
        <end position="103"/>
    </location>
</feature>
<evidence type="ECO:0000256" key="4">
    <source>
        <dbReference type="ARBA" id="ARBA00022803"/>
    </source>
</evidence>
<dbReference type="InterPro" id="IPR036869">
    <property type="entry name" value="J_dom_sf"/>
</dbReference>
<dbReference type="SUPFAM" id="SSF46565">
    <property type="entry name" value="Chaperone J-domain"/>
    <property type="match status" value="1"/>
</dbReference>
<dbReference type="PRINTS" id="PR00625">
    <property type="entry name" value="JDOMAIN"/>
</dbReference>
<dbReference type="InterPro" id="IPR019734">
    <property type="entry name" value="TPR_rpt"/>
</dbReference>
<dbReference type="Pfam" id="PF00226">
    <property type="entry name" value="DnaJ"/>
    <property type="match status" value="1"/>
</dbReference>
<feature type="domain" description="J" evidence="9">
    <location>
        <begin position="391"/>
        <end position="459"/>
    </location>
</feature>
<keyword evidence="4 6" id="KW-0802">TPR repeat</keyword>
<evidence type="ECO:0000256" key="5">
    <source>
        <dbReference type="ARBA" id="ARBA00022824"/>
    </source>
</evidence>
<feature type="chain" id="PRO_5042526550" evidence="8">
    <location>
        <begin position="32"/>
        <end position="507"/>
    </location>
</feature>
<dbReference type="GO" id="GO:0051087">
    <property type="term" value="F:protein-folding chaperone binding"/>
    <property type="evidence" value="ECO:0007669"/>
    <property type="project" value="TreeGrafter"/>
</dbReference>
<dbReference type="Pfam" id="PF13432">
    <property type="entry name" value="TPR_16"/>
    <property type="match status" value="2"/>
</dbReference>
<dbReference type="Pfam" id="PF13181">
    <property type="entry name" value="TPR_8"/>
    <property type="match status" value="1"/>
</dbReference>
<dbReference type="PANTHER" id="PTHR44140:SF2">
    <property type="entry name" value="LD25575P"/>
    <property type="match status" value="1"/>
</dbReference>
<evidence type="ECO:0000256" key="2">
    <source>
        <dbReference type="ARBA" id="ARBA00022729"/>
    </source>
</evidence>
<dbReference type="KEGG" id="pmrn:116937480"/>
<dbReference type="SMART" id="SM00271">
    <property type="entry name" value="DnaJ"/>
    <property type="match status" value="1"/>
</dbReference>